<dbReference type="EMBL" id="JAUOOM010000008">
    <property type="protein sequence ID" value="MDO6407021.1"/>
    <property type="molecule type" value="Genomic_DNA"/>
</dbReference>
<reference evidence="1" key="3">
    <citation type="submission" date="2023-07" db="EMBL/GenBank/DDBJ databases">
        <title>The extreme plant-growth-promoting properties of Pantoea phytobeneficialis PF55 revealed by functional and genomic analysis.</title>
        <authorList>
            <person name="Nascimento F.X."/>
            <person name="Marcio R.J."/>
        </authorList>
    </citation>
    <scope>NUCLEOTIDE SEQUENCE</scope>
    <source>
        <strain evidence="1">PF55</strain>
    </source>
</reference>
<keyword evidence="2" id="KW-0614">Plasmid</keyword>
<sequence>MGINGFVKHGQRHHELVTEFEQVNALLHQLMDGMYSSLDVYLNNCNHLREQVNRALSLLKNREFTEYLIQNDVALYYNLQSVMLAVQLLKNLLDNLTGTMKRSLLETS</sequence>
<dbReference type="EMBL" id="CP024640">
    <property type="protein sequence ID" value="QGR09985.1"/>
    <property type="molecule type" value="Genomic_DNA"/>
</dbReference>
<dbReference type="KEGG" id="ppho:CTZ24_26345"/>
<dbReference type="AlphaFoldDB" id="A0AAP9KSD2"/>
<dbReference type="Proteomes" id="UP001171299">
    <property type="component" value="Unassembled WGS sequence"/>
</dbReference>
<dbReference type="Proteomes" id="UP000424872">
    <property type="component" value="Plasmid pMSR2D"/>
</dbReference>
<keyword evidence="4" id="KW-1185">Reference proteome</keyword>
<organism evidence="2 3">
    <name type="scientific">Pantoea phytobeneficialis</name>
    <dbReference type="NCBI Taxonomy" id="2052056"/>
    <lineage>
        <taxon>Bacteria</taxon>
        <taxon>Pseudomonadati</taxon>
        <taxon>Pseudomonadota</taxon>
        <taxon>Gammaproteobacteria</taxon>
        <taxon>Enterobacterales</taxon>
        <taxon>Erwiniaceae</taxon>
        <taxon>Pantoea</taxon>
    </lineage>
</organism>
<proteinExistence type="predicted"/>
<evidence type="ECO:0000313" key="2">
    <source>
        <dbReference type="EMBL" id="QGR09985.1"/>
    </source>
</evidence>
<evidence type="ECO:0000313" key="1">
    <source>
        <dbReference type="EMBL" id="MDO6407021.1"/>
    </source>
</evidence>
<accession>A0AAP9KSD2</accession>
<reference evidence="3" key="1">
    <citation type="submission" date="2017-11" db="EMBL/GenBank/DDBJ databases">
        <title>Genome sequence of Pantoea sp. MSR2.</title>
        <authorList>
            <person name="Nascimento F.X."/>
        </authorList>
    </citation>
    <scope>NUCLEOTIDE SEQUENCE [LARGE SCALE GENOMIC DNA]</scope>
    <source>
        <strain evidence="3">MSR2</strain>
        <plasmid evidence="3">pmsr2d</plasmid>
    </source>
</reference>
<protein>
    <submittedName>
        <fullName evidence="2">Uncharacterized protein</fullName>
    </submittedName>
</protein>
<evidence type="ECO:0000313" key="4">
    <source>
        <dbReference type="Proteomes" id="UP001171299"/>
    </source>
</evidence>
<gene>
    <name evidence="2" type="ORF">CTZ24_26345</name>
    <name evidence="1" type="ORF">Q3404_10560</name>
</gene>
<dbReference type="RefSeq" id="WP_021185488.1">
    <property type="nucleotide sequence ID" value="NZ_CP024640.1"/>
</dbReference>
<reference evidence="2" key="2">
    <citation type="journal article" date="2020" name="Environ. Microbiol.">
        <title>The extreme plant-growth-promoting properties of Pantoea phytobeneficialis MSR2 revealed by functional and genomic analysis.</title>
        <authorList>
            <person name="Nascimento F.X."/>
            <person name="Hernandez A.G."/>
            <person name="Glick B.R."/>
            <person name="Rossi M.J."/>
        </authorList>
    </citation>
    <scope>NUCLEOTIDE SEQUENCE</scope>
    <source>
        <strain evidence="2">MSR2</strain>
    </source>
</reference>
<evidence type="ECO:0000313" key="3">
    <source>
        <dbReference type="Proteomes" id="UP000424872"/>
    </source>
</evidence>
<geneLocation type="plasmid" evidence="2">
    <name>pMSR2D</name>
</geneLocation>
<name>A0AAP9KSD2_9GAMM</name>
<geneLocation type="plasmid" evidence="3">
    <name>pmsr2d</name>
</geneLocation>